<dbReference type="RefSeq" id="WP_006962254.1">
    <property type="nucleotide sequence ID" value="NZ_CP009264.1"/>
</dbReference>
<dbReference type="PRINTS" id="PR00952">
    <property type="entry name" value="TYPE3IMQPROT"/>
</dbReference>
<comment type="similarity">
    <text evidence="2">Belongs to the FliQ/MopD/SpaQ family.</text>
</comment>
<sequence length="89" mass="9664">MNEAVIIHFTSELLWLVLILSLPVVVVASAVGILVSLFQALTQIQDQSLQFLIKLVAVCITLAVSYHWMGSTLLNYAGLAFDQIGYIGG</sequence>
<evidence type="ECO:0000313" key="8">
    <source>
        <dbReference type="EMBL" id="AIW18872.1"/>
    </source>
</evidence>
<keyword evidence="6 7" id="KW-0472">Membrane</keyword>
<gene>
    <name evidence="9" type="ORF">F0238_11200</name>
    <name evidence="8" type="ORF">IX92_07345</name>
</gene>
<evidence type="ECO:0000256" key="2">
    <source>
        <dbReference type="ARBA" id="ARBA00006156"/>
    </source>
</evidence>
<evidence type="ECO:0000256" key="7">
    <source>
        <dbReference type="SAM" id="Phobius"/>
    </source>
</evidence>
<comment type="subcellular location">
    <subcellularLocation>
        <location evidence="1">Cell membrane</location>
        <topology evidence="1">Multi-pass membrane protein</topology>
    </subcellularLocation>
</comment>
<dbReference type="EMBL" id="CP009617">
    <property type="protein sequence ID" value="AIW18872.1"/>
    <property type="molecule type" value="Genomic_DNA"/>
</dbReference>
<proteinExistence type="inferred from homology"/>
<keyword evidence="3" id="KW-1003">Cell membrane</keyword>
<dbReference type="NCBIfam" id="NF011877">
    <property type="entry name" value="PRK15350.1"/>
    <property type="match status" value="1"/>
</dbReference>
<dbReference type="KEGG" id="vcy:IX92_07345"/>
<dbReference type="PIRSF" id="PIRSF004669">
    <property type="entry name" value="FliQ"/>
    <property type="match status" value="1"/>
</dbReference>
<dbReference type="EMBL" id="VTXP01000005">
    <property type="protein sequence ID" value="NOJ23295.1"/>
    <property type="molecule type" value="Genomic_DNA"/>
</dbReference>
<dbReference type="InterPro" id="IPR002191">
    <property type="entry name" value="Bac_export_3"/>
</dbReference>
<keyword evidence="4 7" id="KW-0812">Transmembrane</keyword>
<keyword evidence="10" id="KW-1185">Reference proteome</keyword>
<evidence type="ECO:0000313" key="9">
    <source>
        <dbReference type="EMBL" id="NOJ23295.1"/>
    </source>
</evidence>
<dbReference type="KEGG" id="vct:JV59_31150"/>
<dbReference type="GO" id="GO:0009306">
    <property type="term" value="P:protein secretion"/>
    <property type="evidence" value="ECO:0007669"/>
    <property type="project" value="InterPro"/>
</dbReference>
<dbReference type="GeneID" id="93942092"/>
<feature type="transmembrane region" description="Helical" evidence="7">
    <location>
        <begin position="13"/>
        <end position="39"/>
    </location>
</feature>
<dbReference type="GO" id="GO:0005886">
    <property type="term" value="C:plasma membrane"/>
    <property type="evidence" value="ECO:0007669"/>
    <property type="project" value="UniProtKB-SubCell"/>
</dbReference>
<dbReference type="NCBIfam" id="TIGR01403">
    <property type="entry name" value="fliQ_rel_III"/>
    <property type="match status" value="1"/>
</dbReference>
<dbReference type="Proteomes" id="UP000030081">
    <property type="component" value="Chromosome 1"/>
</dbReference>
<evidence type="ECO:0000256" key="3">
    <source>
        <dbReference type="ARBA" id="ARBA00022475"/>
    </source>
</evidence>
<feature type="transmembrane region" description="Helical" evidence="7">
    <location>
        <begin position="51"/>
        <end position="69"/>
    </location>
</feature>
<protein>
    <submittedName>
        <fullName evidence="9">EscS/YscS/HrcS family type III secretion system export apparatus protein</fullName>
    </submittedName>
    <submittedName>
        <fullName evidence="8">Type III secretion system protein SsaS</fullName>
    </submittedName>
</protein>
<evidence type="ECO:0000313" key="11">
    <source>
        <dbReference type="Proteomes" id="UP000576645"/>
    </source>
</evidence>
<dbReference type="AlphaFoldDB" id="A0A097QK20"/>
<evidence type="ECO:0000256" key="5">
    <source>
        <dbReference type="ARBA" id="ARBA00022989"/>
    </source>
</evidence>
<dbReference type="eggNOG" id="COG4794">
    <property type="taxonomic scope" value="Bacteria"/>
</dbReference>
<reference evidence="9 11" key="2">
    <citation type="submission" date="2019-09" db="EMBL/GenBank/DDBJ databases">
        <title>Draft genome sequencing and comparative genomics of hatchery-associated Vibrios.</title>
        <authorList>
            <person name="Kehlet-Delgado H."/>
            <person name="Mueller R.S."/>
        </authorList>
    </citation>
    <scope>NUCLEOTIDE SEQUENCE [LARGE SCALE GENOMIC DNA]</scope>
    <source>
        <strain evidence="9 11">09-121-3</strain>
    </source>
</reference>
<evidence type="ECO:0000256" key="1">
    <source>
        <dbReference type="ARBA" id="ARBA00004651"/>
    </source>
</evidence>
<organism evidence="9 11">
    <name type="scientific">Vibrio coralliilyticus</name>
    <dbReference type="NCBI Taxonomy" id="190893"/>
    <lineage>
        <taxon>Bacteria</taxon>
        <taxon>Pseudomonadati</taxon>
        <taxon>Pseudomonadota</taxon>
        <taxon>Gammaproteobacteria</taxon>
        <taxon>Vibrionales</taxon>
        <taxon>Vibrionaceae</taxon>
        <taxon>Vibrio</taxon>
    </lineage>
</organism>
<evidence type="ECO:0000256" key="4">
    <source>
        <dbReference type="ARBA" id="ARBA00022692"/>
    </source>
</evidence>
<dbReference type="InterPro" id="IPR006306">
    <property type="entry name" value="T3SS_HrpO"/>
</dbReference>
<name>A0A097QK20_9VIBR</name>
<accession>A0A097QK20</accession>
<evidence type="ECO:0000313" key="10">
    <source>
        <dbReference type="Proteomes" id="UP000030081"/>
    </source>
</evidence>
<dbReference type="OrthoDB" id="9806440at2"/>
<dbReference type="Proteomes" id="UP000576645">
    <property type="component" value="Unassembled WGS sequence"/>
</dbReference>
<keyword evidence="5 7" id="KW-1133">Transmembrane helix</keyword>
<dbReference type="PANTHER" id="PTHR34040">
    <property type="entry name" value="FLAGELLAR BIOSYNTHETIC PROTEIN FLIQ"/>
    <property type="match status" value="1"/>
</dbReference>
<evidence type="ECO:0000256" key="6">
    <source>
        <dbReference type="ARBA" id="ARBA00023136"/>
    </source>
</evidence>
<dbReference type="PANTHER" id="PTHR34040:SF4">
    <property type="entry name" value="SECRETION SYSTEM APPARATUS PROTEIN SSAS"/>
    <property type="match status" value="1"/>
</dbReference>
<dbReference type="Pfam" id="PF01313">
    <property type="entry name" value="Bac_export_3"/>
    <property type="match status" value="1"/>
</dbReference>
<reference evidence="8 10" key="1">
    <citation type="submission" date="2014-10" db="EMBL/GenBank/DDBJ databases">
        <title>The Complete Genome Sequence for the Shellfish Pathogen Vibrio coralliilyticus RE98 Isolated from a Shellfish Hatchery.</title>
        <authorList>
            <person name="Richards G.P."/>
            <person name="Bono J.L."/>
            <person name="Watson M.A."/>
            <person name="Needleman D.S."/>
        </authorList>
    </citation>
    <scope>NUCLEOTIDE SEQUENCE [LARGE SCALE GENOMIC DNA]</scope>
    <source>
        <strain evidence="8 10">RE98</strain>
    </source>
</reference>